<keyword evidence="2" id="KW-0808">Transferase</keyword>
<dbReference type="InterPro" id="IPR050834">
    <property type="entry name" value="Glycosyltransf_2"/>
</dbReference>
<dbReference type="EMBL" id="CM002803">
    <property type="protein sequence ID" value="KEI65795.1"/>
    <property type="molecule type" value="Genomic_DNA"/>
</dbReference>
<evidence type="ECO:0000259" key="1">
    <source>
        <dbReference type="Pfam" id="PF10111"/>
    </source>
</evidence>
<dbReference type="InterPro" id="IPR019290">
    <property type="entry name" value="GlycosylTrfase-like_prok"/>
</dbReference>
<protein>
    <submittedName>
        <fullName evidence="2">Glycosyl transferase</fullName>
        <ecNumber evidence="2">2.4.1.41</ecNumber>
    </submittedName>
</protein>
<proteinExistence type="predicted"/>
<evidence type="ECO:0000313" key="2">
    <source>
        <dbReference type="EMBL" id="KEI65795.1"/>
    </source>
</evidence>
<sequence>MSIISIIIPVYNAEKTIKSTINSVLNQTFIDFELIVINDGSTDSTLEIVHKITDPRLKVFSYANANQAASRNRGIKKATGEYIAFLDADDLWTPDKLESQINMLKNNPTAAVVYSWTNCINEFNQFLYPGTRANFSGNIYQNLLLADFISNGSNALIRKQALEEVGVFDVELPPAEDWDLWLRLACRYPFVVVPQPQVFYRQSDQSSSSNLVKHETAMLKVIEQSFNQVPEDFKPLKSISLGNAYKYLTCKSLQAQPSRKTALKTLQFLRNAIEYDSSLLRSKVMIKIGLKIAIMSLFSPKNAEKLLSYVQTVLNTNTLLGYIKLNP</sequence>
<feature type="domain" description="Glycosyltransferase 2-like prokaryotic type" evidence="1">
    <location>
        <begin position="5"/>
        <end position="247"/>
    </location>
</feature>
<keyword evidence="3" id="KW-1185">Reference proteome</keyword>
<dbReference type="PANTHER" id="PTHR43685">
    <property type="entry name" value="GLYCOSYLTRANSFERASE"/>
    <property type="match status" value="1"/>
</dbReference>
<dbReference type="RefSeq" id="WP_042151946.1">
    <property type="nucleotide sequence ID" value="NZ_CM002803.1"/>
</dbReference>
<dbReference type="HOGENOM" id="CLU_025996_0_0_3"/>
<dbReference type="EC" id="2.4.1.41" evidence="2"/>
<keyword evidence="2" id="KW-0328">Glycosyltransferase</keyword>
<dbReference type="STRING" id="388467.A19Y_0616"/>
<gene>
    <name evidence="2" type="ORF">A19Y_0616</name>
</gene>
<dbReference type="GO" id="GO:0004653">
    <property type="term" value="F:polypeptide N-acetylgalactosaminyltransferase activity"/>
    <property type="evidence" value="ECO:0007669"/>
    <property type="project" value="UniProtKB-EC"/>
</dbReference>
<dbReference type="Proteomes" id="UP000027395">
    <property type="component" value="Chromosome"/>
</dbReference>
<organism evidence="2 3">
    <name type="scientific">Planktothrix agardhii (strain NIVA-CYA 126/8)</name>
    <dbReference type="NCBI Taxonomy" id="388467"/>
    <lineage>
        <taxon>Bacteria</taxon>
        <taxon>Bacillati</taxon>
        <taxon>Cyanobacteriota</taxon>
        <taxon>Cyanophyceae</taxon>
        <taxon>Oscillatoriophycideae</taxon>
        <taxon>Oscillatoriales</taxon>
        <taxon>Microcoleaceae</taxon>
        <taxon>Planktothrix</taxon>
    </lineage>
</organism>
<dbReference type="PANTHER" id="PTHR43685:SF2">
    <property type="entry name" value="GLYCOSYLTRANSFERASE 2-LIKE DOMAIN-CONTAINING PROTEIN"/>
    <property type="match status" value="1"/>
</dbReference>
<accession>A0A073CP82</accession>
<name>A0A073CP82_PLAA1</name>
<dbReference type="AlphaFoldDB" id="A0A073CP82"/>
<dbReference type="Gene3D" id="3.90.550.10">
    <property type="entry name" value="Spore Coat Polysaccharide Biosynthesis Protein SpsA, Chain A"/>
    <property type="match status" value="1"/>
</dbReference>
<dbReference type="InterPro" id="IPR029044">
    <property type="entry name" value="Nucleotide-diphossugar_trans"/>
</dbReference>
<dbReference type="PATRIC" id="fig|388467.6.peg.558"/>
<reference evidence="2 3" key="1">
    <citation type="journal article" date="2014" name="Appl. Environ. Microbiol.">
        <title>Elucidation of insertion elements encoded on plasmids and in vitro construction of shuttle vectors from the toxic cyanobacterium Planktothrix.</title>
        <authorList>
            <person name="Christiansen G."/>
            <person name="Goesmann A."/>
            <person name="Kurmayer R."/>
        </authorList>
    </citation>
    <scope>NUCLEOTIDE SEQUENCE [LARGE SCALE GENOMIC DNA]</scope>
    <source>
        <strain evidence="2 3">NIVA-CYA 126/8</strain>
    </source>
</reference>
<evidence type="ECO:0000313" key="3">
    <source>
        <dbReference type="Proteomes" id="UP000027395"/>
    </source>
</evidence>
<dbReference type="Pfam" id="PF10111">
    <property type="entry name" value="Glyco_tranf_2_2"/>
    <property type="match status" value="1"/>
</dbReference>
<dbReference type="eggNOG" id="COG1215">
    <property type="taxonomic scope" value="Bacteria"/>
</dbReference>
<dbReference type="CDD" id="cd00761">
    <property type="entry name" value="Glyco_tranf_GTA_type"/>
    <property type="match status" value="1"/>
</dbReference>
<dbReference type="SUPFAM" id="SSF53448">
    <property type="entry name" value="Nucleotide-diphospho-sugar transferases"/>
    <property type="match status" value="1"/>
</dbReference>